<accession>A0ACC1NX16</accession>
<name>A0ACC1NX16_9HYPO</name>
<evidence type="ECO:0000313" key="1">
    <source>
        <dbReference type="EMBL" id="KAJ2983485.1"/>
    </source>
</evidence>
<dbReference type="EMBL" id="JANJQO010000027">
    <property type="protein sequence ID" value="KAJ2983485.1"/>
    <property type="molecule type" value="Genomic_DNA"/>
</dbReference>
<organism evidence="1 2">
    <name type="scientific">Zarea fungicola</name>
    <dbReference type="NCBI Taxonomy" id="93591"/>
    <lineage>
        <taxon>Eukaryota</taxon>
        <taxon>Fungi</taxon>
        <taxon>Dikarya</taxon>
        <taxon>Ascomycota</taxon>
        <taxon>Pezizomycotina</taxon>
        <taxon>Sordariomycetes</taxon>
        <taxon>Hypocreomycetidae</taxon>
        <taxon>Hypocreales</taxon>
        <taxon>Cordycipitaceae</taxon>
        <taxon>Zarea</taxon>
    </lineage>
</organism>
<keyword evidence="2" id="KW-1185">Reference proteome</keyword>
<dbReference type="Proteomes" id="UP001143910">
    <property type="component" value="Unassembled WGS sequence"/>
</dbReference>
<protein>
    <submittedName>
        <fullName evidence="1">Uncharacterized protein</fullName>
    </submittedName>
</protein>
<gene>
    <name evidence="1" type="ORF">NQ176_g647</name>
</gene>
<comment type="caution">
    <text evidence="1">The sequence shown here is derived from an EMBL/GenBank/DDBJ whole genome shotgun (WGS) entry which is preliminary data.</text>
</comment>
<evidence type="ECO:0000313" key="2">
    <source>
        <dbReference type="Proteomes" id="UP001143910"/>
    </source>
</evidence>
<sequence>MGFCKHTGWLRVWKRGDQATLEVSDRPGRLLDTVRQEEPIGVTVFIGHQRKYGALSALDLLDRSARARKSHGEIHLDVAHLPNDQQMLIADGDLPTHGQLPRTQGFQSCHEVTSNRYPEPPQLAASVSDSIYHRVLFPLTDIICIFAEDIGGTDIAIQHLCSWNCKGPSSKAGISPGVILVVDRGGETKARARLNAEKLQRPQGWFRTARVVGIDRAAHQSSNRRQAKSYQTLSREISQLLRSARRERCRASLLFSARHVLKFLRVTAACAVQADWTPLDFVKASRLSNKVEENIESHIMNLILQFPHQDDVTEVAAPLIASSFLLNHYVPGMHDFDPRAVFGSLYQESCNTVAKAIAAHRDETSLPTMAQDFLSLITKHLCALYNELKYHSGSKELHRLQLAQVQQRGCLPSSEDTCFACLQRRPQYCLPCGHWLCSICVRTFYDVYPDDPWLYNVSYCILCGLGTNERRIRIKPDTADTCVLSIDGGGIRGRGPLEYLRILEEIIGLPISVQRHFDVVFGTSSGAMTACALCLNGWAVDRCIEYFELSSHLAFDANRIFQAVAPLVGDVPILSPLLQILSSLLVDSKYSATKLEFIQKDAYGEKRSIVDSNAASEMGISLGVTLTTTDDASTYIATNYNGAGRRNDANDYSTLTFGNGARNVPLWEILRCCTAAPYYFTPHHIAGTGTFQDGGLAFNNPAAIALKEAGALYPTSTEPSIVVSLGTGSSGEKRSTDGASLWHGLFPARLFRAFWRQSDCAAAWDQLLSHQKLDKRGDFFRFDIRFGEDQPALDDVGSMREVARMARESALASTEMRRLAKYLRAALFFLELDVGSPPIMRCGTYYCTGKLKCRLRAGSEELRVFLTQLHRSTAVFKCQGRNLLATLSGRAGSFDTTQCEKEVALEVPSLQHAFAITLDEESTSSNISGSPFTLDRLQKQQHLYAPFGTAYHRKG</sequence>
<proteinExistence type="predicted"/>
<reference evidence="1" key="1">
    <citation type="submission" date="2022-08" db="EMBL/GenBank/DDBJ databases">
        <title>Genome Sequence of Lecanicillium fungicola.</title>
        <authorList>
            <person name="Buettner E."/>
        </authorList>
    </citation>
    <scope>NUCLEOTIDE SEQUENCE</scope>
    <source>
        <strain evidence="1">Babe33</strain>
    </source>
</reference>